<dbReference type="InterPro" id="IPR038499">
    <property type="entry name" value="BRO1_sf"/>
</dbReference>
<feature type="compositionally biased region" description="Polar residues" evidence="1">
    <location>
        <begin position="481"/>
        <end position="490"/>
    </location>
</feature>
<accession>A0ABQ7GB71</accession>
<feature type="region of interest" description="Disordered" evidence="1">
    <location>
        <begin position="411"/>
        <end position="490"/>
    </location>
</feature>
<evidence type="ECO:0000313" key="2">
    <source>
        <dbReference type="EMBL" id="KAF5831867.1"/>
    </source>
</evidence>
<evidence type="ECO:0008006" key="4">
    <source>
        <dbReference type="Google" id="ProtNLM"/>
    </source>
</evidence>
<gene>
    <name evidence="2" type="ORF">DUNSADRAFT_12491</name>
</gene>
<feature type="region of interest" description="Disordered" evidence="1">
    <location>
        <begin position="103"/>
        <end position="143"/>
    </location>
</feature>
<evidence type="ECO:0000313" key="3">
    <source>
        <dbReference type="Proteomes" id="UP000815325"/>
    </source>
</evidence>
<comment type="caution">
    <text evidence="2">The sequence shown here is derived from an EMBL/GenBank/DDBJ whole genome shotgun (WGS) entry which is preliminary data.</text>
</comment>
<feature type="region of interest" description="Disordered" evidence="1">
    <location>
        <begin position="321"/>
        <end position="340"/>
    </location>
</feature>
<name>A0ABQ7GB71_DUNSA</name>
<reference evidence="2" key="1">
    <citation type="submission" date="2017-08" db="EMBL/GenBank/DDBJ databases">
        <authorList>
            <person name="Polle J.E."/>
            <person name="Barry K."/>
            <person name="Cushman J."/>
            <person name="Schmutz J."/>
            <person name="Tran D."/>
            <person name="Hathwaick L.T."/>
            <person name="Yim W.C."/>
            <person name="Jenkins J."/>
            <person name="Mckie-Krisberg Z.M."/>
            <person name="Prochnik S."/>
            <person name="Lindquist E."/>
            <person name="Dockter R.B."/>
            <person name="Adam C."/>
            <person name="Molina H."/>
            <person name="Bunkerborg J."/>
            <person name="Jin E."/>
            <person name="Buchheim M."/>
            <person name="Magnuson J."/>
        </authorList>
    </citation>
    <scope>NUCLEOTIDE SEQUENCE</scope>
    <source>
        <strain evidence="2">CCAP 19/18</strain>
    </source>
</reference>
<feature type="compositionally biased region" description="Basic and acidic residues" evidence="1">
    <location>
        <begin position="432"/>
        <end position="447"/>
    </location>
</feature>
<dbReference type="Proteomes" id="UP000815325">
    <property type="component" value="Unassembled WGS sequence"/>
</dbReference>
<dbReference type="Gene3D" id="1.25.40.280">
    <property type="entry name" value="alix/aip1 like domains"/>
    <property type="match status" value="1"/>
</dbReference>
<keyword evidence="3" id="KW-1185">Reference proteome</keyword>
<organism evidence="2 3">
    <name type="scientific">Dunaliella salina</name>
    <name type="common">Green alga</name>
    <name type="synonym">Protococcus salinus</name>
    <dbReference type="NCBI Taxonomy" id="3046"/>
    <lineage>
        <taxon>Eukaryota</taxon>
        <taxon>Viridiplantae</taxon>
        <taxon>Chlorophyta</taxon>
        <taxon>core chlorophytes</taxon>
        <taxon>Chlorophyceae</taxon>
        <taxon>CS clade</taxon>
        <taxon>Chlamydomonadales</taxon>
        <taxon>Dunaliellaceae</taxon>
        <taxon>Dunaliella</taxon>
    </lineage>
</organism>
<feature type="compositionally biased region" description="Basic and acidic residues" evidence="1">
    <location>
        <begin position="470"/>
        <end position="479"/>
    </location>
</feature>
<feature type="compositionally biased region" description="Gly residues" evidence="1">
    <location>
        <begin position="121"/>
        <end position="137"/>
    </location>
</feature>
<protein>
    <recommendedName>
        <fullName evidence="4">BRO1 domain-containing protein</fullName>
    </recommendedName>
</protein>
<evidence type="ECO:0000256" key="1">
    <source>
        <dbReference type="SAM" id="MobiDB-lite"/>
    </source>
</evidence>
<dbReference type="EMBL" id="MU069915">
    <property type="protein sequence ID" value="KAF5831867.1"/>
    <property type="molecule type" value="Genomic_DNA"/>
</dbReference>
<sequence>MGEVVFTSPHLFPCFTDAFKGKEQAAELPQKVEWVESLQCKGSSCSYLTRLRGSRAALVESLQTLSTDPARLDSQLEEYLSLACPLLPQLAIQLRTDAAASSGEHVEASTANEMDVKEGGEGPQGGGEAAGNPGASGGNSNVSRLPAGAHHGLGTFTWRNQLLSLQADSCLASCGGVAMDTGYLLLHTALWRWAKATLVIQQHGKHVPPEPVLQKLHIQPASGDLSPHLLEALQAACFADAQSLSLLRACSKENAYQSAGLIASIAHDTAGLYKCGACHTYALTFSALTGMRQEEKAGWAVRVAQEAVVWEEKTVSKLGVESDRSTKHKESERAAFDAERASQAERALTKLHRDNDGVYYKRVPAQMPDLAEVLPEGRRVVDAVPLMLPIKPPAPYTQDDVSQLLEDSSLASAKHKADAHPLPASPAPAARAADKEAGGNVEAHADSGEMQQGKDSGGQGVQAPSGESGKLNERQEAPSKKAQQGCCSLQ</sequence>
<proteinExistence type="predicted"/>